<keyword evidence="1" id="KW-0812">Transmembrane</keyword>
<evidence type="ECO:0000256" key="1">
    <source>
        <dbReference type="SAM" id="Phobius"/>
    </source>
</evidence>
<dbReference type="Proteomes" id="UP000000753">
    <property type="component" value="Chromosome"/>
</dbReference>
<sequence length="41" mass="4522">MNIRVNNEAVAIVLASYLVFGVSTIGIYQLSSYRLLMPMAC</sequence>
<keyword evidence="1" id="KW-1133">Transmembrane helix</keyword>
<dbReference type="AlphaFoldDB" id="B8CUN7"/>
<organism evidence="2 3">
    <name type="scientific">Shewanella piezotolerans (strain WP3 / JCM 13877)</name>
    <dbReference type="NCBI Taxonomy" id="225849"/>
    <lineage>
        <taxon>Bacteria</taxon>
        <taxon>Pseudomonadati</taxon>
        <taxon>Pseudomonadota</taxon>
        <taxon>Gammaproteobacteria</taxon>
        <taxon>Alteromonadales</taxon>
        <taxon>Shewanellaceae</taxon>
        <taxon>Shewanella</taxon>
    </lineage>
</organism>
<feature type="transmembrane region" description="Helical" evidence="1">
    <location>
        <begin position="9"/>
        <end position="30"/>
    </location>
</feature>
<protein>
    <submittedName>
        <fullName evidence="2">Uncharacterized protein</fullName>
    </submittedName>
</protein>
<keyword evidence="3" id="KW-1185">Reference proteome</keyword>
<dbReference type="EMBL" id="CP000472">
    <property type="protein sequence ID" value="ACJ31229.1"/>
    <property type="molecule type" value="Genomic_DNA"/>
</dbReference>
<evidence type="ECO:0000313" key="2">
    <source>
        <dbReference type="EMBL" id="ACJ31229.1"/>
    </source>
</evidence>
<proteinExistence type="predicted"/>
<accession>B8CUN7</accession>
<reference evidence="2 3" key="1">
    <citation type="journal article" date="2008" name="PLoS ONE">
        <title>Environmental adaptation: genomic analysis of the piezotolerant and psychrotolerant deep-sea iron reducing bacterium Shewanella piezotolerans WP3.</title>
        <authorList>
            <person name="Wang F."/>
            <person name="Wang J."/>
            <person name="Jian H."/>
            <person name="Zhang B."/>
            <person name="Li S."/>
            <person name="Wang F."/>
            <person name="Zeng X."/>
            <person name="Gao L."/>
            <person name="Bartlett D.H."/>
            <person name="Yu J."/>
            <person name="Hu S."/>
            <person name="Xiao X."/>
        </authorList>
    </citation>
    <scope>NUCLEOTIDE SEQUENCE [LARGE SCALE GENOMIC DNA]</scope>
    <source>
        <strain evidence="3">WP3 / JCM 13877</strain>
    </source>
</reference>
<name>B8CUN7_SHEPW</name>
<keyword evidence="1" id="KW-0472">Membrane</keyword>
<dbReference type="HOGENOM" id="CLU_3276595_0_0_6"/>
<evidence type="ECO:0000313" key="3">
    <source>
        <dbReference type="Proteomes" id="UP000000753"/>
    </source>
</evidence>
<dbReference type="KEGG" id="swp:swp_4589"/>
<gene>
    <name evidence="2" type="ordered locus">swp_4589</name>
</gene>